<dbReference type="Proteomes" id="UP001162162">
    <property type="component" value="Unassembled WGS sequence"/>
</dbReference>
<evidence type="ECO:0000313" key="3">
    <source>
        <dbReference type="Proteomes" id="UP001162162"/>
    </source>
</evidence>
<sequence>MMCVAHICVVEKVSYVVVGDDPGPAKLDKTRGLNIPEISEDDLLDMILVKSGMKPKFSKNKSEASSESGFATEEETSPKSKKGLSPESKEKHSKLGKGKLLAEEHDKHESIQKEKSPSKDKKNEKPNFKKLSDYSSAVSKKHKVEEEPKKEGVKEHTSPKSKGKSVILKSKDLPKIDRPKLEVSSAAMSWTEKYKPNDMKSIIGQQGEKK</sequence>
<reference evidence="2" key="1">
    <citation type="journal article" date="2023" name="Insect Mol. Biol.">
        <title>Genome sequencing provides insights into the evolution of gene families encoding plant cell wall-degrading enzymes in longhorned beetles.</title>
        <authorList>
            <person name="Shin N.R."/>
            <person name="Okamura Y."/>
            <person name="Kirsch R."/>
            <person name="Pauchet Y."/>
        </authorList>
    </citation>
    <scope>NUCLEOTIDE SEQUENCE</scope>
    <source>
        <strain evidence="2">AMC_N1</strain>
    </source>
</reference>
<name>A0AAV8ZDA4_9CUCU</name>
<gene>
    <name evidence="2" type="ORF">NQ318_008972</name>
</gene>
<evidence type="ECO:0000256" key="1">
    <source>
        <dbReference type="SAM" id="MobiDB-lite"/>
    </source>
</evidence>
<accession>A0AAV8ZDA4</accession>
<feature type="region of interest" description="Disordered" evidence="1">
    <location>
        <begin position="54"/>
        <end position="173"/>
    </location>
</feature>
<protein>
    <submittedName>
        <fullName evidence="2">Uncharacterized protein</fullName>
    </submittedName>
</protein>
<dbReference type="InterPro" id="IPR036420">
    <property type="entry name" value="BRCT_dom_sf"/>
</dbReference>
<evidence type="ECO:0000313" key="2">
    <source>
        <dbReference type="EMBL" id="KAJ8961287.1"/>
    </source>
</evidence>
<comment type="caution">
    <text evidence="2">The sequence shown here is derived from an EMBL/GenBank/DDBJ whole genome shotgun (WGS) entry which is preliminary data.</text>
</comment>
<dbReference type="Gene3D" id="3.40.50.10190">
    <property type="entry name" value="BRCT domain"/>
    <property type="match status" value="1"/>
</dbReference>
<proteinExistence type="predicted"/>
<keyword evidence="3" id="KW-1185">Reference proteome</keyword>
<feature type="compositionally biased region" description="Basic and acidic residues" evidence="1">
    <location>
        <begin position="143"/>
        <end position="158"/>
    </location>
</feature>
<dbReference type="AlphaFoldDB" id="A0AAV8ZDA4"/>
<dbReference type="EMBL" id="JAPWTK010000006">
    <property type="protein sequence ID" value="KAJ8961287.1"/>
    <property type="molecule type" value="Genomic_DNA"/>
</dbReference>
<organism evidence="2 3">
    <name type="scientific">Aromia moschata</name>
    <dbReference type="NCBI Taxonomy" id="1265417"/>
    <lineage>
        <taxon>Eukaryota</taxon>
        <taxon>Metazoa</taxon>
        <taxon>Ecdysozoa</taxon>
        <taxon>Arthropoda</taxon>
        <taxon>Hexapoda</taxon>
        <taxon>Insecta</taxon>
        <taxon>Pterygota</taxon>
        <taxon>Neoptera</taxon>
        <taxon>Endopterygota</taxon>
        <taxon>Coleoptera</taxon>
        <taxon>Polyphaga</taxon>
        <taxon>Cucujiformia</taxon>
        <taxon>Chrysomeloidea</taxon>
        <taxon>Cerambycidae</taxon>
        <taxon>Cerambycinae</taxon>
        <taxon>Callichromatini</taxon>
        <taxon>Aromia</taxon>
    </lineage>
</organism>
<feature type="compositionally biased region" description="Basic and acidic residues" evidence="1">
    <location>
        <begin position="100"/>
        <end position="132"/>
    </location>
</feature>